<proteinExistence type="predicted"/>
<accession>A0A5N5QYG6</accession>
<dbReference type="Proteomes" id="UP000383932">
    <property type="component" value="Unassembled WGS sequence"/>
</dbReference>
<dbReference type="InterPro" id="IPR050645">
    <property type="entry name" value="Histidine_acid_phosphatase"/>
</dbReference>
<evidence type="ECO:0008006" key="4">
    <source>
        <dbReference type="Google" id="ProtNLM"/>
    </source>
</evidence>
<dbReference type="InterPro" id="IPR019129">
    <property type="entry name" value="Folate-sensitive_fs_Fra10Ac1"/>
</dbReference>
<feature type="compositionally biased region" description="Basic and acidic residues" evidence="1">
    <location>
        <begin position="253"/>
        <end position="271"/>
    </location>
</feature>
<organism evidence="2 3">
    <name type="scientific">Ceratobasidium theobromae</name>
    <dbReference type="NCBI Taxonomy" id="1582974"/>
    <lineage>
        <taxon>Eukaryota</taxon>
        <taxon>Fungi</taxon>
        <taxon>Dikarya</taxon>
        <taxon>Basidiomycota</taxon>
        <taxon>Agaricomycotina</taxon>
        <taxon>Agaricomycetes</taxon>
        <taxon>Cantharellales</taxon>
        <taxon>Ceratobasidiaceae</taxon>
        <taxon>Ceratobasidium</taxon>
    </lineage>
</organism>
<evidence type="ECO:0000313" key="2">
    <source>
        <dbReference type="EMBL" id="KAB5596097.1"/>
    </source>
</evidence>
<feature type="region of interest" description="Disordered" evidence="1">
    <location>
        <begin position="202"/>
        <end position="288"/>
    </location>
</feature>
<feature type="compositionally biased region" description="Acidic residues" evidence="1">
    <location>
        <begin position="205"/>
        <end position="219"/>
    </location>
</feature>
<dbReference type="GO" id="GO:0016791">
    <property type="term" value="F:phosphatase activity"/>
    <property type="evidence" value="ECO:0007669"/>
    <property type="project" value="TreeGrafter"/>
</dbReference>
<evidence type="ECO:0000313" key="3">
    <source>
        <dbReference type="Proteomes" id="UP000383932"/>
    </source>
</evidence>
<feature type="compositionally biased region" description="Basic residues" evidence="1">
    <location>
        <begin position="272"/>
        <end position="288"/>
    </location>
</feature>
<dbReference type="Pfam" id="PF09725">
    <property type="entry name" value="Fra10Ac1"/>
    <property type="match status" value="1"/>
</dbReference>
<comment type="caution">
    <text evidence="2">The sequence shown here is derived from an EMBL/GenBank/DDBJ whole genome shotgun (WGS) entry which is preliminary data.</text>
</comment>
<dbReference type="PANTHER" id="PTHR11567">
    <property type="entry name" value="ACID PHOSPHATASE-RELATED"/>
    <property type="match status" value="1"/>
</dbReference>
<protein>
    <recommendedName>
        <fullName evidence="4">Protein FRA10AC1</fullName>
    </recommendedName>
</protein>
<dbReference type="OrthoDB" id="197967at2759"/>
<sequence>MYLSLYNTATDRALRLATTGTGMSRPGPSKQPQSDFARSVFSNNLRGEDAYARHVRYITQFQNVYGAGGVPAVKGKTEMDGLVERHRFLRDDDDKELGELTPEDRIAVKYYRGLFKEFALFALRWRTEPEVLSGLGQFTCGNTRCAYHQDKETDGRPVIQTKLVTLELPFGYVEDGEAKQALVKVVLCPRCKKKLLWKRNKEKAEEEAGGAEAGEDNEMETNRQSESHSRRRTHQDQDQDQDQSSKPEIGSSSRHDHKDQIGKTRTREHERSHRRSRSPRSRTHTRAR</sequence>
<dbReference type="PANTHER" id="PTHR11567:SF25">
    <property type="entry name" value="PROTEIN FRA10AC1"/>
    <property type="match status" value="1"/>
</dbReference>
<dbReference type="AlphaFoldDB" id="A0A5N5QYG6"/>
<reference evidence="2 3" key="1">
    <citation type="journal article" date="2019" name="Fungal Biol. Biotechnol.">
        <title>Draft genome sequence of fastidious pathogen Ceratobasidium theobromae, which causes vascular-streak dieback in Theobroma cacao.</title>
        <authorList>
            <person name="Ali S.S."/>
            <person name="Asman A."/>
            <person name="Shao J."/>
            <person name="Firmansyah A.P."/>
            <person name="Susilo A.W."/>
            <person name="Rosmana A."/>
            <person name="McMahon P."/>
            <person name="Junaid M."/>
            <person name="Guest D."/>
            <person name="Kheng T.Y."/>
            <person name="Meinhardt L.W."/>
            <person name="Bailey B.A."/>
        </authorList>
    </citation>
    <scope>NUCLEOTIDE SEQUENCE [LARGE SCALE GENOMIC DNA]</scope>
    <source>
        <strain evidence="2 3">CT2</strain>
    </source>
</reference>
<evidence type="ECO:0000256" key="1">
    <source>
        <dbReference type="SAM" id="MobiDB-lite"/>
    </source>
</evidence>
<name>A0A5N5QYG6_9AGAM</name>
<dbReference type="EMBL" id="SSOP01000003">
    <property type="protein sequence ID" value="KAB5596097.1"/>
    <property type="molecule type" value="Genomic_DNA"/>
</dbReference>
<keyword evidence="3" id="KW-1185">Reference proteome</keyword>
<gene>
    <name evidence="2" type="ORF">CTheo_369</name>
</gene>